<protein>
    <submittedName>
        <fullName evidence="1">4949_t:CDS:1</fullName>
    </submittedName>
</protein>
<accession>A0ACA9QSQ6</accession>
<feature type="non-terminal residue" evidence="1">
    <location>
        <position position="131"/>
    </location>
</feature>
<feature type="non-terminal residue" evidence="1">
    <location>
        <position position="1"/>
    </location>
</feature>
<keyword evidence="2" id="KW-1185">Reference proteome</keyword>
<evidence type="ECO:0000313" key="2">
    <source>
        <dbReference type="Proteomes" id="UP000789702"/>
    </source>
</evidence>
<reference evidence="1" key="1">
    <citation type="submission" date="2021-06" db="EMBL/GenBank/DDBJ databases">
        <authorList>
            <person name="Kallberg Y."/>
            <person name="Tangrot J."/>
            <person name="Rosling A."/>
        </authorList>
    </citation>
    <scope>NUCLEOTIDE SEQUENCE</scope>
    <source>
        <strain evidence="1">IL203A</strain>
    </source>
</reference>
<dbReference type="EMBL" id="CAJVPU010053411">
    <property type="protein sequence ID" value="CAG8765082.1"/>
    <property type="molecule type" value="Genomic_DNA"/>
</dbReference>
<organism evidence="1 2">
    <name type="scientific">Dentiscutata heterogama</name>
    <dbReference type="NCBI Taxonomy" id="1316150"/>
    <lineage>
        <taxon>Eukaryota</taxon>
        <taxon>Fungi</taxon>
        <taxon>Fungi incertae sedis</taxon>
        <taxon>Mucoromycota</taxon>
        <taxon>Glomeromycotina</taxon>
        <taxon>Glomeromycetes</taxon>
        <taxon>Diversisporales</taxon>
        <taxon>Gigasporaceae</taxon>
        <taxon>Dentiscutata</taxon>
    </lineage>
</organism>
<dbReference type="Proteomes" id="UP000789702">
    <property type="component" value="Unassembled WGS sequence"/>
</dbReference>
<evidence type="ECO:0000313" key="1">
    <source>
        <dbReference type="EMBL" id="CAG8765082.1"/>
    </source>
</evidence>
<sequence>QMRTHEVREEQKRFLKNSKDSRPVNFFKKFKYRSKKSGYLDYGLRLSESLQDNPTSEKLLNLKKKWDANEYMDDWDWYEDEKSNRKADRKVKKRKRQAHIAFHENLDERLDGKKLFCINAEDEEDETTVIS</sequence>
<proteinExistence type="predicted"/>
<comment type="caution">
    <text evidence="1">The sequence shown here is derived from an EMBL/GenBank/DDBJ whole genome shotgun (WGS) entry which is preliminary data.</text>
</comment>
<name>A0ACA9QSQ6_9GLOM</name>
<gene>
    <name evidence="1" type="ORF">DHETER_LOCUS15513</name>
</gene>